<dbReference type="Proteomes" id="UP000019487">
    <property type="component" value="Unassembled WGS sequence"/>
</dbReference>
<reference evidence="2 3" key="1">
    <citation type="journal article" date="2014" name="Genome Announc.">
        <title>Draft genome sequence of Sclerotinia borealis, a psychrophilic plant pathogenic fungus.</title>
        <authorList>
            <person name="Mardanov A.V."/>
            <person name="Beletsky A.V."/>
            <person name="Kadnikov V.V."/>
            <person name="Ignatov A.N."/>
            <person name="Ravin N.V."/>
        </authorList>
    </citation>
    <scope>NUCLEOTIDE SEQUENCE [LARGE SCALE GENOMIC DNA]</scope>
    <source>
        <strain evidence="3">F-4157</strain>
    </source>
</reference>
<dbReference type="InterPro" id="IPR045518">
    <property type="entry name" value="2EXR"/>
</dbReference>
<evidence type="ECO:0000259" key="1">
    <source>
        <dbReference type="Pfam" id="PF20150"/>
    </source>
</evidence>
<name>W9C5J7_SCLBF</name>
<proteinExistence type="predicted"/>
<dbReference type="PANTHER" id="PTHR35910">
    <property type="entry name" value="2EXR DOMAIN-CONTAINING PROTEIN"/>
    <property type="match status" value="1"/>
</dbReference>
<gene>
    <name evidence="2" type="ORF">SBOR_9437</name>
</gene>
<dbReference type="Pfam" id="PF20150">
    <property type="entry name" value="2EXR"/>
    <property type="match status" value="1"/>
</dbReference>
<dbReference type="OrthoDB" id="3530648at2759"/>
<evidence type="ECO:0000313" key="3">
    <source>
        <dbReference type="Proteomes" id="UP000019487"/>
    </source>
</evidence>
<feature type="domain" description="2EXR" evidence="1">
    <location>
        <begin position="32"/>
        <end position="126"/>
    </location>
</feature>
<dbReference type="AlphaFoldDB" id="W9C5J7"/>
<keyword evidence="3" id="KW-1185">Reference proteome</keyword>
<comment type="caution">
    <text evidence="2">The sequence shown here is derived from an EMBL/GenBank/DDBJ whole genome shotgun (WGS) entry which is preliminary data.</text>
</comment>
<dbReference type="EMBL" id="AYSA01000680">
    <property type="protein sequence ID" value="ESZ90184.1"/>
    <property type="molecule type" value="Genomic_DNA"/>
</dbReference>
<evidence type="ECO:0000313" key="2">
    <source>
        <dbReference type="EMBL" id="ESZ90184.1"/>
    </source>
</evidence>
<protein>
    <recommendedName>
        <fullName evidence="1">2EXR domain-containing protein</fullName>
    </recommendedName>
</protein>
<dbReference type="HOGENOM" id="CLU_921845_0_0_1"/>
<sequence>MQPKNTLIAQKFRKPSSKKMENRTRYENSPKFYLFPQLSMELRQKIWKLSFRGRIVEVDVNLYAGGGHYASFWGRSQIIACQTITPNPATLFVDHESRTQTLKYYLDLLPGISDVPTYFCASIDTFALHDTFYSRADVNGEYNIHPLTHNFGSLIGLLTASELMSSVKTLIFSNFNLYNFREADHNDLVASRHKLFLPTSADLFRLKSLEEIIFVTDKNRPVEVPGFEKDGDAVNYMRSTLADTFKMRKNQDPSCQIPRFTVYKEPFRLPIFRDEMQEASDSRVDEYYELEEKTAEWFDSEY</sequence>
<dbReference type="PANTHER" id="PTHR35910:SF6">
    <property type="entry name" value="2EXR DOMAIN-CONTAINING PROTEIN"/>
    <property type="match status" value="1"/>
</dbReference>
<accession>W9C5J7</accession>
<organism evidence="2 3">
    <name type="scientific">Sclerotinia borealis (strain F-4128)</name>
    <dbReference type="NCBI Taxonomy" id="1432307"/>
    <lineage>
        <taxon>Eukaryota</taxon>
        <taxon>Fungi</taxon>
        <taxon>Dikarya</taxon>
        <taxon>Ascomycota</taxon>
        <taxon>Pezizomycotina</taxon>
        <taxon>Leotiomycetes</taxon>
        <taxon>Helotiales</taxon>
        <taxon>Sclerotiniaceae</taxon>
        <taxon>Sclerotinia</taxon>
    </lineage>
</organism>